<evidence type="ECO:0000256" key="6">
    <source>
        <dbReference type="ARBA" id="ARBA00022989"/>
    </source>
</evidence>
<keyword evidence="5 8" id="KW-0812">Transmembrane</keyword>
<name>A0A022PR67_9GAMM</name>
<feature type="transmembrane region" description="Helical" evidence="8">
    <location>
        <begin position="37"/>
        <end position="57"/>
    </location>
</feature>
<keyword evidence="10" id="KW-1185">Reference proteome</keyword>
<evidence type="ECO:0000256" key="4">
    <source>
        <dbReference type="ARBA" id="ARBA00022475"/>
    </source>
</evidence>
<evidence type="ECO:0000313" key="10">
    <source>
        <dbReference type="Proteomes" id="UP000023464"/>
    </source>
</evidence>
<keyword evidence="7 8" id="KW-0472">Membrane</keyword>
<organism evidence="9 10">
    <name type="scientific">Photorhabdus aegyptia</name>
    <dbReference type="NCBI Taxonomy" id="2805098"/>
    <lineage>
        <taxon>Bacteria</taxon>
        <taxon>Pseudomonadati</taxon>
        <taxon>Pseudomonadota</taxon>
        <taxon>Gammaproteobacteria</taxon>
        <taxon>Enterobacterales</taxon>
        <taxon>Morganellaceae</taxon>
        <taxon>Photorhabdus</taxon>
    </lineage>
</organism>
<dbReference type="InterPro" id="IPR004776">
    <property type="entry name" value="Mem_transp_PIN-like"/>
</dbReference>
<gene>
    <name evidence="9" type="ORF">BA1DRAFT_00098</name>
</gene>
<dbReference type="InterPro" id="IPR038770">
    <property type="entry name" value="Na+/solute_symporter_sf"/>
</dbReference>
<keyword evidence="4" id="KW-1003">Cell membrane</keyword>
<comment type="caution">
    <text evidence="9">The sequence shown here is derived from an EMBL/GenBank/DDBJ whole genome shotgun (WGS) entry which is preliminary data.</text>
</comment>
<evidence type="ECO:0000256" key="2">
    <source>
        <dbReference type="ARBA" id="ARBA00010145"/>
    </source>
</evidence>
<dbReference type="PANTHER" id="PTHR36838">
    <property type="entry name" value="AUXIN EFFLUX CARRIER FAMILY PROTEIN"/>
    <property type="match status" value="1"/>
</dbReference>
<feature type="transmembrane region" description="Helical" evidence="8">
    <location>
        <begin position="63"/>
        <end position="86"/>
    </location>
</feature>
<protein>
    <submittedName>
        <fullName evidence="9">Putative permease</fullName>
    </submittedName>
</protein>
<evidence type="ECO:0000256" key="1">
    <source>
        <dbReference type="ARBA" id="ARBA00004651"/>
    </source>
</evidence>
<feature type="transmembrane region" description="Helical" evidence="8">
    <location>
        <begin position="252"/>
        <end position="271"/>
    </location>
</feature>
<keyword evidence="6 8" id="KW-1133">Transmembrane helix</keyword>
<dbReference type="Pfam" id="PF03547">
    <property type="entry name" value="Mem_trans"/>
    <property type="match status" value="1"/>
</dbReference>
<evidence type="ECO:0000256" key="3">
    <source>
        <dbReference type="ARBA" id="ARBA00022448"/>
    </source>
</evidence>
<dbReference type="GO" id="GO:0005886">
    <property type="term" value="C:plasma membrane"/>
    <property type="evidence" value="ECO:0007669"/>
    <property type="project" value="UniProtKB-SubCell"/>
</dbReference>
<dbReference type="RefSeq" id="WP_036775232.1">
    <property type="nucleotide sequence ID" value="NZ_CAWLTM010000114.1"/>
</dbReference>
<dbReference type="Proteomes" id="UP000023464">
    <property type="component" value="Unassembled WGS sequence"/>
</dbReference>
<feature type="transmembrane region" description="Helical" evidence="8">
    <location>
        <begin position="123"/>
        <end position="143"/>
    </location>
</feature>
<feature type="transmembrane region" description="Helical" evidence="8">
    <location>
        <begin position="192"/>
        <end position="213"/>
    </location>
</feature>
<dbReference type="Gene3D" id="1.20.1530.20">
    <property type="match status" value="1"/>
</dbReference>
<dbReference type="AlphaFoldDB" id="A0A022PR67"/>
<feature type="transmembrane region" description="Helical" evidence="8">
    <location>
        <begin position="6"/>
        <end position="25"/>
    </location>
</feature>
<feature type="transmembrane region" description="Helical" evidence="8">
    <location>
        <begin position="225"/>
        <end position="246"/>
    </location>
</feature>
<comment type="subcellular location">
    <subcellularLocation>
        <location evidence="1">Cell membrane</location>
        <topology evidence="1">Multi-pass membrane protein</topology>
    </subcellularLocation>
</comment>
<dbReference type="GO" id="GO:0055085">
    <property type="term" value="P:transmembrane transport"/>
    <property type="evidence" value="ECO:0007669"/>
    <property type="project" value="InterPro"/>
</dbReference>
<comment type="similarity">
    <text evidence="2">Belongs to the auxin efflux carrier (TC 2.A.69) family.</text>
</comment>
<accession>A0A022PR67</accession>
<proteinExistence type="inferred from homology"/>
<evidence type="ECO:0000256" key="7">
    <source>
        <dbReference type="ARBA" id="ARBA00023136"/>
    </source>
</evidence>
<feature type="transmembrane region" description="Helical" evidence="8">
    <location>
        <begin position="283"/>
        <end position="303"/>
    </location>
</feature>
<reference evidence="9 10" key="1">
    <citation type="submission" date="2014-03" db="EMBL/GenBank/DDBJ databases">
        <title>Draft Genome of Photorhabdus luminescens BA1, an Egyptian Isolate.</title>
        <authorList>
            <person name="Ghazal S."/>
            <person name="Hurst S.G.IV."/>
            <person name="Morris K."/>
            <person name="Thomas K."/>
            <person name="Tisa L.S."/>
        </authorList>
    </citation>
    <scope>NUCLEOTIDE SEQUENCE [LARGE SCALE GENOMIC DNA]</scope>
    <source>
        <strain evidence="9 10">BA1</strain>
    </source>
</reference>
<keyword evidence="3" id="KW-0813">Transport</keyword>
<sequence length="305" mass="33334">MLNVFFSILPIFLLITLGFLSKIYIKDVSSFWNFSDKFVYYLFFPCLLILDISEANFSGSDNFYPIVSTISSTIIIAIIIFIGRFFFNTTPNLFTSIFQGGVRYNSYVFIALSQSLFGSEGVALSGFFVAYMIIITNIMSVLVMNHYGHGSKKSLGGAILALAKNPLIIGAIIGVLLNYFNIHITGPIRQLFIYLSNAATPLSLMSVGAGLIISMHIKKILSISYATILKLVLMPLITILIIKYLGVSGVPANIAILYSAVPCAGNAYILAKQMGGDHEAMASIITWTTLLSIITVTLILGNMKL</sequence>
<evidence type="ECO:0000313" key="9">
    <source>
        <dbReference type="EMBL" id="EYU17318.1"/>
    </source>
</evidence>
<dbReference type="EMBL" id="JFGV01000001">
    <property type="protein sequence ID" value="EYU17318.1"/>
    <property type="molecule type" value="Genomic_DNA"/>
</dbReference>
<dbReference type="PATRIC" id="fig|1393736.3.peg.98"/>
<feature type="transmembrane region" description="Helical" evidence="8">
    <location>
        <begin position="155"/>
        <end position="180"/>
    </location>
</feature>
<evidence type="ECO:0000256" key="5">
    <source>
        <dbReference type="ARBA" id="ARBA00022692"/>
    </source>
</evidence>
<evidence type="ECO:0000256" key="8">
    <source>
        <dbReference type="SAM" id="Phobius"/>
    </source>
</evidence>
<dbReference type="PANTHER" id="PTHR36838:SF4">
    <property type="entry name" value="AUXIN EFFLUX CARRIER FAMILY PROTEIN"/>
    <property type="match status" value="1"/>
</dbReference>